<evidence type="ECO:0000313" key="2">
    <source>
        <dbReference type="Proteomes" id="UP000268891"/>
    </source>
</evidence>
<sequence length="1785" mass="186915">MNAVPAGGPDRRAIVAEALRKIDDLTARLAVAEAGDTEPIAVVGLGCRLPGGVHDPAGFWRLLCAEGSGIVRVPADRWDADAFYSSDHSVPGTICSREGGFLTSWQPAEFDAEFFGISPREADAMDPQQRLLMEVAFEALEHAGITKEAIRGTQTGVFVGLTTNDYALNIGGSIRPADIDPYVPFGNAANFAAGRLAYFLGVHGPAIMLDTACSSSLVTIHLACQSLRRRESDQALAAGVNLMLTPQNSIATSRWGMLAPDGQCKTFDAAADGYVRSEGAGVVVLKRLSDAQRDGDRVLAVVRGSAVNQDGPSSGQTVPSGPAQQKVLRAALAAARLSPGDIDYVEAHGTGTALGDPIELDALSAVFGERGAAAPLVLGSVKTNLGHLESASGVAGFIKTVLSVQHGFIPRHLNFSQLTPNASAGASKFQIPSQAMAWPEVSRPRRAGVSSFGVSGTNAHVVIEQAPATESAEIEVAPAPVVSTLLVSGKSPARIAATAGVLAEWMAGEGAEVPLADVAYTLREHRSRFKYTAGVCARDRAAAVAGLTALAAGESGAGVAEPRIRPSDSRPVFVFSGQGSHWAGMGRRLLADEPVFAAAIDELEPVFVREVGFSLREVIAQGAEISGDAQVQPVIMGLQLALAALWRSYGVVPAAVIGHSMGEVSAAVVAGALTAEQGVQVIAARSALMSRQAGQGAVALLELDADATRELLAGYPQVAVAGYLSPRQTVVAGLPADVDAVIAAVSARERFARRVNMEVASHTAFMDPILDELRAQLADLVPAAPQIPFISTVVDPAGPAPVLNGDYWANNVRQPARVSQAITAAGEKYGTFIEISPHPILTHTIDENLETVPHCSVATLVRNGDDTVSFHEHLNRAHPVSPRELPHPAEPHPVLPASPWRHTHHWLENENSVSAAESAPRPGVLLGTHIKIGATPTVHLWQARLAPESKPYPGVHRNNGVELVPASVLLQTLSEAAIAVSGQPAVSDIRFEHPILVDRPRTIQVVADAESVVILSKSVSSKSVTDDDAGVRWIKHLSARITPRGEPASDGTAAMHKNGHAGTQFDDDAVTSLWLTWGSEGRPFDWSLVSGRSTPVELRADVEAAESAPGTVALLDAALHVARLVDGSNPELMVPAAVDSIRFAAAPPADGRAGVTVHRRDGGDGPLVVDIAVTTPDGGRCADIRGLRYAALDTATPAQDPSSIAHAIEWRPWDAAPGTPDQPGTLAVVGDGTAAEALLGGLTAAGHRTAGIAEAQAVVYVADSRPDESDLDCASRLVGEVSDLVARLAERDTHPPALWIVTQGVHEAASDAAVRQSCLWGLAGVIRAEQPQLCGGLVDLPADPAGIAEGVGTLSAVLRTPAKSILVLRNGQFLAPTFTPISGPPQREPMVCQPDGAYLITGGMGALGLLMAGWLADRGARRLVLAGRSALPPRRDWDNDDLDADIRHKVAAIRALERRGVSVDVAALDIGSRDGVVDLLARRDAAGAPPIRGIIHAAGVTEGQLLTEVDDDRLRDTMWPKVAGAQVLHELFPPASVDFFFMTAAAGAVFGVPGQGAYASANAYLDGLARARHLRGCHSVSLDWVAWKGLGFGAEAHVVLHELERMGSRPISPAEAFAAWDHVEHYDVAQAVMVPLPLEGSVGRPGSSAADGAAPTRDWSQLPADEILSELEIGLRSILARELRMPEADLQLDRPFAELGLNSVMAMAVRRDIEALVGLELSATMLWNHPTTAALAAHLTGKLLPQEESGDDPAAANGALPESADSVLNELFDSVESAPAGWDGI</sequence>
<protein>
    <submittedName>
        <fullName evidence="1">Acyltransferase domain-containing protein</fullName>
    </submittedName>
</protein>
<gene>
    <name evidence="1" type="ORF">EHH44_09275</name>
</gene>
<reference evidence="1" key="1">
    <citation type="submission" date="2018-11" db="EMBL/GenBank/DDBJ databases">
        <authorList>
            <person name="Sattar A."/>
            <person name="Zunita Z."/>
            <person name="Jalila A."/>
            <person name="Saleha A.A."/>
        </authorList>
    </citation>
    <scope>NUCLEOTIDE SEQUENCE</scope>
    <source>
        <strain evidence="1">F12-74</strain>
    </source>
</reference>
<comment type="caution">
    <text evidence="1">The sequence shown here is derived from an EMBL/GenBank/DDBJ whole genome shotgun (WGS) entry which is preliminary data.</text>
</comment>
<keyword evidence="2" id="KW-1185">Reference proteome</keyword>
<name>A0ACD2EP15_9MYCO</name>
<organism evidence="1 2">
    <name type="scientific">Mycolicibacter terrae</name>
    <dbReference type="NCBI Taxonomy" id="1788"/>
    <lineage>
        <taxon>Bacteria</taxon>
        <taxon>Bacillati</taxon>
        <taxon>Actinomycetota</taxon>
        <taxon>Actinomycetes</taxon>
        <taxon>Mycobacteriales</taxon>
        <taxon>Mycobacteriaceae</taxon>
        <taxon>Mycolicibacter</taxon>
    </lineage>
</organism>
<evidence type="ECO:0000313" key="1">
    <source>
        <dbReference type="EMBL" id="RRR45556.1"/>
    </source>
</evidence>
<accession>A0ACD2EP15</accession>
<proteinExistence type="predicted"/>
<dbReference type="EMBL" id="RRZR01000014">
    <property type="protein sequence ID" value="RRR45556.1"/>
    <property type="molecule type" value="Genomic_DNA"/>
</dbReference>
<keyword evidence="1" id="KW-0012">Acyltransferase</keyword>
<keyword evidence="1" id="KW-0808">Transferase</keyword>
<dbReference type="Proteomes" id="UP000268891">
    <property type="component" value="Unassembled WGS sequence"/>
</dbReference>